<evidence type="ECO:0000256" key="2">
    <source>
        <dbReference type="ARBA" id="ARBA00005551"/>
    </source>
</evidence>
<dbReference type="Gene3D" id="1.20.1530.20">
    <property type="match status" value="1"/>
</dbReference>
<feature type="transmembrane region" description="Helical" evidence="8">
    <location>
        <begin position="191"/>
        <end position="210"/>
    </location>
</feature>
<feature type="transmembrane region" description="Helical" evidence="8">
    <location>
        <begin position="32"/>
        <end position="50"/>
    </location>
</feature>
<feature type="transmembrane region" description="Helical" evidence="8">
    <location>
        <begin position="222"/>
        <end position="255"/>
    </location>
</feature>
<dbReference type="InterPro" id="IPR006153">
    <property type="entry name" value="Cation/H_exchanger_TM"/>
</dbReference>
<feature type="transmembrane region" description="Helical" evidence="8">
    <location>
        <begin position="424"/>
        <end position="441"/>
    </location>
</feature>
<dbReference type="Proteomes" id="UP000442694">
    <property type="component" value="Unassembled WGS sequence"/>
</dbReference>
<feature type="transmembrane region" description="Helical" evidence="8">
    <location>
        <begin position="92"/>
        <end position="114"/>
    </location>
</feature>
<name>A0A833JB66_9BACT</name>
<keyword evidence="4" id="KW-0633">Potassium transport</keyword>
<proteinExistence type="inferred from homology"/>
<feature type="transmembrane region" description="Helical" evidence="8">
    <location>
        <begin position="520"/>
        <end position="540"/>
    </location>
</feature>
<dbReference type="EMBL" id="WFLN01000010">
    <property type="protein sequence ID" value="KAB8028110.1"/>
    <property type="molecule type" value="Genomic_DNA"/>
</dbReference>
<feature type="transmembrane region" description="Helical" evidence="8">
    <location>
        <begin position="359"/>
        <end position="378"/>
    </location>
</feature>
<dbReference type="GO" id="GO:0016020">
    <property type="term" value="C:membrane"/>
    <property type="evidence" value="ECO:0007669"/>
    <property type="project" value="UniProtKB-SubCell"/>
</dbReference>
<evidence type="ECO:0000259" key="9">
    <source>
        <dbReference type="PROSITE" id="PS51202"/>
    </source>
</evidence>
<dbReference type="AlphaFoldDB" id="A0A833JB66"/>
<keyword evidence="7 8" id="KW-0472">Membrane</keyword>
<dbReference type="PANTHER" id="PTHR42751:SF3">
    <property type="entry name" value="SODIUM_GLUTAMATE SYMPORTER"/>
    <property type="match status" value="1"/>
</dbReference>
<reference evidence="10 11" key="1">
    <citation type="submission" date="2019-10" db="EMBL/GenBank/DDBJ databases">
        <title>New genus of Silvanigrellaceae.</title>
        <authorList>
            <person name="Pitt A."/>
            <person name="Hahn M.W."/>
        </authorList>
    </citation>
    <scope>NUCLEOTIDE SEQUENCE [LARGE SCALE GENOMIC DNA]</scope>
    <source>
        <strain evidence="10 11">33A1-SZDP</strain>
    </source>
</reference>
<feature type="transmembrane region" description="Helical" evidence="8">
    <location>
        <begin position="461"/>
        <end position="482"/>
    </location>
</feature>
<evidence type="ECO:0000256" key="8">
    <source>
        <dbReference type="SAM" id="Phobius"/>
    </source>
</evidence>
<evidence type="ECO:0000256" key="6">
    <source>
        <dbReference type="ARBA" id="ARBA00022989"/>
    </source>
</evidence>
<keyword evidence="3" id="KW-0813">Transport</keyword>
<comment type="similarity">
    <text evidence="2">Belongs to the monovalent cation:proton antiporter 2 (CPA2) transporter (TC 2.A.37) family.</text>
</comment>
<feature type="transmembrane region" description="Helical" evidence="8">
    <location>
        <begin position="151"/>
        <end position="171"/>
    </location>
</feature>
<feature type="transmembrane region" description="Helical" evidence="8">
    <location>
        <begin position="62"/>
        <end position="80"/>
    </location>
</feature>
<feature type="domain" description="RCK C-terminal" evidence="9">
    <location>
        <begin position="659"/>
        <end position="741"/>
    </location>
</feature>
<feature type="transmembrane region" description="Helical" evidence="8">
    <location>
        <begin position="494"/>
        <end position="514"/>
    </location>
</feature>
<evidence type="ECO:0000256" key="1">
    <source>
        <dbReference type="ARBA" id="ARBA00004141"/>
    </source>
</evidence>
<dbReference type="RefSeq" id="WP_152213931.1">
    <property type="nucleotide sequence ID" value="NZ_WFLN01000010.1"/>
</dbReference>
<organism evidence="10 11">
    <name type="scientific">Fluviispira multicolorata</name>
    <dbReference type="NCBI Taxonomy" id="2654512"/>
    <lineage>
        <taxon>Bacteria</taxon>
        <taxon>Pseudomonadati</taxon>
        <taxon>Bdellovibrionota</taxon>
        <taxon>Oligoflexia</taxon>
        <taxon>Silvanigrellales</taxon>
        <taxon>Silvanigrellaceae</taxon>
        <taxon>Fluviispira</taxon>
    </lineage>
</organism>
<evidence type="ECO:0000313" key="11">
    <source>
        <dbReference type="Proteomes" id="UP000442694"/>
    </source>
</evidence>
<evidence type="ECO:0000256" key="3">
    <source>
        <dbReference type="ARBA" id="ARBA00022448"/>
    </source>
</evidence>
<feature type="transmembrane region" description="Helical" evidence="8">
    <location>
        <begin position="267"/>
        <end position="287"/>
    </location>
</feature>
<evidence type="ECO:0000256" key="7">
    <source>
        <dbReference type="ARBA" id="ARBA00023136"/>
    </source>
</evidence>
<keyword evidence="4" id="KW-0406">Ion transport</keyword>
<comment type="caution">
    <text evidence="10">The sequence shown here is derived from an EMBL/GenBank/DDBJ whole genome shotgun (WGS) entry which is preliminary data.</text>
</comment>
<gene>
    <name evidence="10" type="ORF">GCL57_13750</name>
</gene>
<dbReference type="GO" id="GO:0008324">
    <property type="term" value="F:monoatomic cation transmembrane transporter activity"/>
    <property type="evidence" value="ECO:0007669"/>
    <property type="project" value="InterPro"/>
</dbReference>
<keyword evidence="5 8" id="KW-0812">Transmembrane</keyword>
<evidence type="ECO:0000256" key="5">
    <source>
        <dbReference type="ARBA" id="ARBA00022692"/>
    </source>
</evidence>
<dbReference type="PROSITE" id="PS51202">
    <property type="entry name" value="RCK_C"/>
    <property type="match status" value="2"/>
</dbReference>
<dbReference type="InterPro" id="IPR038770">
    <property type="entry name" value="Na+/solute_symporter_sf"/>
</dbReference>
<accession>A0A833JB66</accession>
<dbReference type="Gene3D" id="3.30.70.1450">
    <property type="entry name" value="Regulator of K+ conductance, C-terminal domain"/>
    <property type="match status" value="2"/>
</dbReference>
<dbReference type="InterPro" id="IPR036721">
    <property type="entry name" value="RCK_C_sf"/>
</dbReference>
<comment type="subcellular location">
    <subcellularLocation>
        <location evidence="1">Membrane</location>
        <topology evidence="1">Multi-pass membrane protein</topology>
    </subcellularLocation>
</comment>
<dbReference type="Pfam" id="PF02080">
    <property type="entry name" value="TrkA_C"/>
    <property type="match status" value="2"/>
</dbReference>
<keyword evidence="11" id="KW-1185">Reference proteome</keyword>
<dbReference type="GO" id="GO:0006813">
    <property type="term" value="P:potassium ion transport"/>
    <property type="evidence" value="ECO:0007669"/>
    <property type="project" value="UniProtKB-KW"/>
</dbReference>
<dbReference type="PANTHER" id="PTHR42751">
    <property type="entry name" value="SODIUM/HYDROGEN EXCHANGER FAMILY/TRKA DOMAIN PROTEIN"/>
    <property type="match status" value="1"/>
</dbReference>
<feature type="domain" description="RCK C-terminal" evidence="9">
    <location>
        <begin position="571"/>
        <end position="655"/>
    </location>
</feature>
<evidence type="ECO:0000256" key="4">
    <source>
        <dbReference type="ARBA" id="ARBA00022538"/>
    </source>
</evidence>
<dbReference type="GO" id="GO:0015297">
    <property type="term" value="F:antiporter activity"/>
    <property type="evidence" value="ECO:0007669"/>
    <property type="project" value="InterPro"/>
</dbReference>
<sequence length="741" mass="82892">MFHIPQLIIDLSVMLGVAAVVTYIFRKINQPVVLGYIVAGIIVGPYTHPFFSIVDVSSVNTWAELGVIFLMFSLGLEFSFKRLAKVGVSAGGTAIIQIIFMLIIGIFVAKLIGLSHMDSLFLGCMIAISSTTIIIKALEELGLKNKKFVDLVFGILIVEDLAAILMLVALTNISLTSSVGGFDLLLAGGKLVVVIGIWFLVGIFIVPRFVKKVSQQKNNEMLVVVSIGLCLGLVALASYFNYSVALGAFIMGSIIAETPESHQIENLIQPLKDIFGAVFFVSVGMLLDPHAIVNNISSILIISLVIIFGKLISVTIGAIITGQTLPNALQTGFSMAQIGEFSFIIASLGISFKVIDNKIYPIIVTASLITTFTTPYFIRYSSNTSRYLEKNMPLSIRNKLTRYTSWFQRITVIEDKQKSLNKKTLQWLLNLIVIIAIFLIISDKFSPFIYNYIENKLIANIVAWLVAFSISSPSIWAMLNIFKIKYKRSFKNLIGKEVISLFVSRALTIIFIGILSLKFYPSPITLAITLIISILFLILFQNKMRIYYNWIENQFSSSYNTQNRSKPNMPPLYEQLAPWDAHLVEVKVPMNSFVIGRSILELNLRKRFGITIVAIGRGEQTIVSPNIKDIIYPCDTLLCFSTDQEIEIFKSELELSNINNPLTEITPEYELKRFFVNRGSYINGLSIKDAAISERFNCIIVGIERDNDRIKNPKSSHILKENDILWIVGEIKKLELFSNKI</sequence>
<dbReference type="GO" id="GO:1902600">
    <property type="term" value="P:proton transmembrane transport"/>
    <property type="evidence" value="ECO:0007669"/>
    <property type="project" value="InterPro"/>
</dbReference>
<feature type="transmembrane region" description="Helical" evidence="8">
    <location>
        <begin position="120"/>
        <end position="139"/>
    </location>
</feature>
<keyword evidence="6 8" id="KW-1133">Transmembrane helix</keyword>
<evidence type="ECO:0000313" key="10">
    <source>
        <dbReference type="EMBL" id="KAB8028110.1"/>
    </source>
</evidence>
<feature type="transmembrane region" description="Helical" evidence="8">
    <location>
        <begin position="299"/>
        <end position="320"/>
    </location>
</feature>
<dbReference type="SUPFAM" id="SSF116726">
    <property type="entry name" value="TrkA C-terminal domain-like"/>
    <property type="match status" value="2"/>
</dbReference>
<feature type="transmembrane region" description="Helical" evidence="8">
    <location>
        <begin position="6"/>
        <end position="25"/>
    </location>
</feature>
<protein>
    <submittedName>
        <fullName evidence="10">Sodium:proton antiporter</fullName>
    </submittedName>
</protein>
<dbReference type="Pfam" id="PF00999">
    <property type="entry name" value="Na_H_Exchanger"/>
    <property type="match status" value="1"/>
</dbReference>
<keyword evidence="4" id="KW-0630">Potassium</keyword>
<dbReference type="InterPro" id="IPR006037">
    <property type="entry name" value="RCK_C"/>
</dbReference>